<gene>
    <name evidence="4" type="ORF">SAMN05216548_101295</name>
</gene>
<dbReference type="InterPro" id="IPR000731">
    <property type="entry name" value="SSD"/>
</dbReference>
<dbReference type="InterPro" id="IPR001036">
    <property type="entry name" value="Acrflvin-R"/>
</dbReference>
<dbReference type="Gene3D" id="3.30.70.1440">
    <property type="entry name" value="Multidrug efflux transporter AcrB pore domain"/>
    <property type="match status" value="1"/>
</dbReference>
<feature type="transmembrane region" description="Helical" evidence="2">
    <location>
        <begin position="984"/>
        <end position="1010"/>
    </location>
</feature>
<dbReference type="PANTHER" id="PTHR32063">
    <property type="match status" value="1"/>
</dbReference>
<sequence>MNGISSWSIRHPVPTIVLFLVLTIAGAVSFLRLRTNSMPDIDLPVVVVTVTQPGAAPSELETQVTRIVEDALAGLGNVDHISSTVSDGASTTSIQFTLGTNIDRATNDVRNAVSSVESSLPAAANQPIIQRVEATDVAILTYVVEAPGMRPDELSWFVDNDIAKAMLSVGDVSKITREGGVDRAIRVKLDPDRLMALGVTAAEVSQTLAKVNVNQPGGRATLGTGEQSIRTLGSVATVKGLADTRIALSNGNSVRLSDLGQVEDTWEEPRQRARFNGKEVVAVSVFRSVGSSEVDVTRNVRARVQRFMQEHPDVRLDEVTTSTDFVLAGYDAALESLWIGALLAVIVVWMFLRDIRATIVSAIALPLSLIPTFAVMYAVDESLNTMTLLALSLVVGILVDDAIVEIENIVRHMRESGKRAYQAAIEAADEIGLAVVATTSTIIAVFLPVAFMPGIPGKIFRSFALAACVSVFFSLLVARTLTPLVGAYFMKAHDAGGGEAGEHAPRWMGPYLRLLQLALRWRWITLALGIGFFVGSMMLAGLLPSEFMPATDRGRSVLSVKLAPGSTLGETDRAVLQITDILRRHPEVTGVYAVEGSQSQTGFGRISAAAEVRTATVTANLVNKSQRSLSQQQFEAMVSRELQAVPGAQIAFGADGQSGSKVSVSLTGDDQAALARATDKLVAQMRGIPGLINPLSTSSLARPELHVTPKKDIAAELGISAQTIAATVDIATLGDAETNLPKFNLEDRQIPILVSLKDDARNDLARIGNLQVHGTTATVPLSAVADLSFGSGPNEIDRLDRRRKFSVDAQLGSLTLGQATQRIHALPIMRNLPPGVEEVQQGDAEHMKELFTGFAMALGAGVLLMYSVLVLLFRGFVQPVTILTALPLSIGGALGFLLITGSSLSVAALIGVLMLMGIAAKNSILLVEYALVAQAERGVSRHEALIDAARKRARPIIMTTVAMGAGMLPMALGFGADAESRAPMAIAVIGGLLSSTVLSLVYVPIVYTFMDDLQRNLGRRLRHLLPRENRPGRNRNRENESGPGLPPQVPEAAE</sequence>
<organism evidence="4 5">
    <name type="scientific">Faunimonas pinastri</name>
    <dbReference type="NCBI Taxonomy" id="1855383"/>
    <lineage>
        <taxon>Bacteria</taxon>
        <taxon>Pseudomonadati</taxon>
        <taxon>Pseudomonadota</taxon>
        <taxon>Alphaproteobacteria</taxon>
        <taxon>Hyphomicrobiales</taxon>
        <taxon>Afifellaceae</taxon>
        <taxon>Faunimonas</taxon>
    </lineage>
</organism>
<dbReference type="Gene3D" id="3.30.70.1430">
    <property type="entry name" value="Multidrug efflux transporter AcrB pore domain"/>
    <property type="match status" value="2"/>
</dbReference>
<feature type="region of interest" description="Disordered" evidence="1">
    <location>
        <begin position="1024"/>
        <end position="1054"/>
    </location>
</feature>
<feature type="compositionally biased region" description="Pro residues" evidence="1">
    <location>
        <begin position="1044"/>
        <end position="1054"/>
    </location>
</feature>
<dbReference type="Gene3D" id="1.20.1640.10">
    <property type="entry name" value="Multidrug efflux transporter AcrB transmembrane domain"/>
    <property type="match status" value="2"/>
</dbReference>
<dbReference type="GO" id="GO:0005886">
    <property type="term" value="C:plasma membrane"/>
    <property type="evidence" value="ECO:0007669"/>
    <property type="project" value="TreeGrafter"/>
</dbReference>
<feature type="transmembrane region" description="Helical" evidence="2">
    <location>
        <begin position="463"/>
        <end position="481"/>
    </location>
</feature>
<keyword evidence="5" id="KW-1185">Reference proteome</keyword>
<feature type="transmembrane region" description="Helical" evidence="2">
    <location>
        <begin position="359"/>
        <end position="379"/>
    </location>
</feature>
<feature type="transmembrane region" description="Helical" evidence="2">
    <location>
        <begin position="523"/>
        <end position="543"/>
    </location>
</feature>
<keyword evidence="2" id="KW-0812">Transmembrane</keyword>
<dbReference type="STRING" id="1855383.SAMN05216548_101295"/>
<dbReference type="GO" id="GO:0042910">
    <property type="term" value="F:xenobiotic transmembrane transporter activity"/>
    <property type="evidence" value="ECO:0007669"/>
    <property type="project" value="TreeGrafter"/>
</dbReference>
<evidence type="ECO:0000259" key="3">
    <source>
        <dbReference type="PROSITE" id="PS50156"/>
    </source>
</evidence>
<dbReference type="Proteomes" id="UP000199647">
    <property type="component" value="Unassembled WGS sequence"/>
</dbReference>
<name>A0A1H9A2L2_9HYPH</name>
<feature type="domain" description="SSD" evidence="3">
    <location>
        <begin position="358"/>
        <end position="488"/>
    </location>
</feature>
<dbReference type="Gene3D" id="3.30.2090.10">
    <property type="entry name" value="Multidrug efflux transporter AcrB TolC docking domain, DN and DC subdomains"/>
    <property type="match status" value="2"/>
</dbReference>
<dbReference type="SUPFAM" id="SSF82693">
    <property type="entry name" value="Multidrug efflux transporter AcrB pore domain, PN1, PN2, PC1 and PC2 subdomains"/>
    <property type="match status" value="3"/>
</dbReference>
<feature type="transmembrane region" description="Helical" evidence="2">
    <location>
        <begin position="332"/>
        <end position="352"/>
    </location>
</feature>
<dbReference type="PANTHER" id="PTHR32063:SF77">
    <property type="entry name" value="ACR FAMILY TRANSPORT PROTEIN"/>
    <property type="match status" value="1"/>
</dbReference>
<dbReference type="AlphaFoldDB" id="A0A1H9A2L2"/>
<reference evidence="4 5" key="1">
    <citation type="submission" date="2016-10" db="EMBL/GenBank/DDBJ databases">
        <authorList>
            <person name="de Groot N.N."/>
        </authorList>
    </citation>
    <scope>NUCLEOTIDE SEQUENCE [LARGE SCALE GENOMIC DNA]</scope>
    <source>
        <strain evidence="4 5">A52C2</strain>
    </source>
</reference>
<evidence type="ECO:0000313" key="5">
    <source>
        <dbReference type="Proteomes" id="UP000199647"/>
    </source>
</evidence>
<feature type="compositionally biased region" description="Basic and acidic residues" evidence="1">
    <location>
        <begin position="1025"/>
        <end position="1040"/>
    </location>
</feature>
<dbReference type="Gene3D" id="3.30.70.1320">
    <property type="entry name" value="Multidrug efflux transporter AcrB pore domain like"/>
    <property type="match status" value="1"/>
</dbReference>
<evidence type="ECO:0000256" key="1">
    <source>
        <dbReference type="SAM" id="MobiDB-lite"/>
    </source>
</evidence>
<feature type="transmembrane region" description="Helical" evidence="2">
    <location>
        <begin position="880"/>
        <end position="900"/>
    </location>
</feature>
<dbReference type="OrthoDB" id="9806532at2"/>
<dbReference type="InterPro" id="IPR027463">
    <property type="entry name" value="AcrB_DN_DC_subdom"/>
</dbReference>
<protein>
    <submittedName>
        <fullName evidence="4">Hydrophobic/amphiphilic exporter-1, HAE1 family</fullName>
    </submittedName>
</protein>
<dbReference type="SUPFAM" id="SSF82866">
    <property type="entry name" value="Multidrug efflux transporter AcrB transmembrane domain"/>
    <property type="match status" value="2"/>
</dbReference>
<dbReference type="PROSITE" id="PS50156">
    <property type="entry name" value="SSD"/>
    <property type="match status" value="1"/>
</dbReference>
<keyword evidence="2" id="KW-1133">Transmembrane helix</keyword>
<feature type="transmembrane region" description="Helical" evidence="2">
    <location>
        <begin position="385"/>
        <end position="410"/>
    </location>
</feature>
<feature type="transmembrane region" description="Helical" evidence="2">
    <location>
        <begin position="431"/>
        <end position="451"/>
    </location>
</feature>
<dbReference type="Pfam" id="PF00873">
    <property type="entry name" value="ACR_tran"/>
    <property type="match status" value="1"/>
</dbReference>
<dbReference type="EMBL" id="FOFG01000001">
    <property type="protein sequence ID" value="SEP70248.1"/>
    <property type="molecule type" value="Genomic_DNA"/>
</dbReference>
<feature type="transmembrane region" description="Helical" evidence="2">
    <location>
        <begin position="953"/>
        <end position="972"/>
    </location>
</feature>
<accession>A0A1H9A2L2</accession>
<dbReference type="SUPFAM" id="SSF82714">
    <property type="entry name" value="Multidrug efflux transporter AcrB TolC docking domain, DN and DC subdomains"/>
    <property type="match status" value="2"/>
</dbReference>
<keyword evidence="2" id="KW-0472">Membrane</keyword>
<evidence type="ECO:0000313" key="4">
    <source>
        <dbReference type="EMBL" id="SEP70248.1"/>
    </source>
</evidence>
<dbReference type="RefSeq" id="WP_092494807.1">
    <property type="nucleotide sequence ID" value="NZ_FOFG01000001.1"/>
</dbReference>
<evidence type="ECO:0000256" key="2">
    <source>
        <dbReference type="SAM" id="Phobius"/>
    </source>
</evidence>
<feature type="transmembrane region" description="Helical" evidence="2">
    <location>
        <begin position="12"/>
        <end position="31"/>
    </location>
</feature>
<proteinExistence type="predicted"/>
<feature type="transmembrane region" description="Helical" evidence="2">
    <location>
        <begin position="906"/>
        <end position="932"/>
    </location>
</feature>
<feature type="transmembrane region" description="Helical" evidence="2">
    <location>
        <begin position="850"/>
        <end position="873"/>
    </location>
</feature>
<dbReference type="PRINTS" id="PR00702">
    <property type="entry name" value="ACRIFLAVINRP"/>
</dbReference>